<keyword evidence="1" id="KW-0472">Membrane</keyword>
<keyword evidence="3" id="KW-1185">Reference proteome</keyword>
<gene>
    <name evidence="2" type="ORF">CPHO_00580</name>
</gene>
<dbReference type="STRING" id="161895.CPHO_00580"/>
<accession>A0A1L7D0J4</accession>
<sequence>MPEYRLQPRKVGGLLAGVSVFAAVILCGPNFIYAALPESVRVTEPVVLDILDFQEEIPELNCESSAALGSMAEWDCGQATVKMNAYTDIDDEVLLLRRALRFENLNNGLQIPNIDTYLAGQEPITAGRGVLLTDPELRAAAIAIRGEGEYADDYYVLTVTGSADATTAVAAPIWQAATGEKLPERAREGIGAFDQKQTERISL</sequence>
<evidence type="ECO:0000256" key="1">
    <source>
        <dbReference type="SAM" id="Phobius"/>
    </source>
</evidence>
<dbReference type="AlphaFoldDB" id="A0A1L7D0J4"/>
<proteinExistence type="predicted"/>
<dbReference type="OrthoDB" id="4415963at2"/>
<dbReference type="Proteomes" id="UP000185491">
    <property type="component" value="Chromosome"/>
</dbReference>
<keyword evidence="1" id="KW-0812">Transmembrane</keyword>
<dbReference type="EMBL" id="CP009249">
    <property type="protein sequence ID" value="APT91669.1"/>
    <property type="molecule type" value="Genomic_DNA"/>
</dbReference>
<dbReference type="KEGG" id="cpho:CPHO_00580"/>
<name>A0A1L7D0J4_9CORY</name>
<dbReference type="RefSeq" id="WP_075732324.1">
    <property type="nucleotide sequence ID" value="NZ_CP009249.1"/>
</dbReference>
<organism evidence="2 3">
    <name type="scientific">Corynebacterium phocae</name>
    <dbReference type="NCBI Taxonomy" id="161895"/>
    <lineage>
        <taxon>Bacteria</taxon>
        <taxon>Bacillati</taxon>
        <taxon>Actinomycetota</taxon>
        <taxon>Actinomycetes</taxon>
        <taxon>Mycobacteriales</taxon>
        <taxon>Corynebacteriaceae</taxon>
        <taxon>Corynebacterium</taxon>
    </lineage>
</organism>
<evidence type="ECO:0000313" key="3">
    <source>
        <dbReference type="Proteomes" id="UP000185491"/>
    </source>
</evidence>
<evidence type="ECO:0000313" key="2">
    <source>
        <dbReference type="EMBL" id="APT91669.1"/>
    </source>
</evidence>
<feature type="transmembrane region" description="Helical" evidence="1">
    <location>
        <begin position="12"/>
        <end position="36"/>
    </location>
</feature>
<reference evidence="2 3" key="1">
    <citation type="submission" date="2014-08" db="EMBL/GenBank/DDBJ databases">
        <title>Complete genome sequence of Corynebacterium phocae M408/89/1(T)(=DSM 44612(T)), isolated from the common seal (Phoca vitulina).</title>
        <authorList>
            <person name="Ruckert C."/>
            <person name="Albersmeier A."/>
            <person name="Winkler A."/>
            <person name="Kalinowski J."/>
        </authorList>
    </citation>
    <scope>NUCLEOTIDE SEQUENCE [LARGE SCALE GENOMIC DNA]</scope>
    <source>
        <strain evidence="2 3">M408/89/1</strain>
    </source>
</reference>
<keyword evidence="1" id="KW-1133">Transmembrane helix</keyword>
<protein>
    <submittedName>
        <fullName evidence="2">Uncharacterized protein</fullName>
    </submittedName>
</protein>